<accession>A0ABQ6DXJ1</accession>
<name>A0ABQ6DXJ1_9GAMM</name>
<reference evidence="3" key="1">
    <citation type="journal article" date="2019" name="Int. J. Syst. Evol. Microbiol.">
        <title>The Global Catalogue of Microorganisms (GCM) 10K type strain sequencing project: providing services to taxonomists for standard genome sequencing and annotation.</title>
        <authorList>
            <consortium name="The Broad Institute Genomics Platform"/>
            <consortium name="The Broad Institute Genome Sequencing Center for Infectious Disease"/>
            <person name="Wu L."/>
            <person name="Ma J."/>
        </authorList>
    </citation>
    <scope>NUCLEOTIDE SEQUENCE [LARGE SCALE GENOMIC DNA]</scope>
    <source>
        <strain evidence="3">NBRC 103166</strain>
    </source>
</reference>
<comment type="caution">
    <text evidence="2">The sequence shown here is derived from an EMBL/GenBank/DDBJ whole genome shotgun (WGS) entry which is preliminary data.</text>
</comment>
<feature type="transmembrane region" description="Helical" evidence="1">
    <location>
        <begin position="20"/>
        <end position="37"/>
    </location>
</feature>
<evidence type="ECO:0000313" key="3">
    <source>
        <dbReference type="Proteomes" id="UP001157353"/>
    </source>
</evidence>
<protein>
    <submittedName>
        <fullName evidence="2">Uncharacterized protein</fullName>
    </submittedName>
</protein>
<keyword evidence="1" id="KW-1133">Transmembrane helix</keyword>
<gene>
    <name evidence="2" type="ORF">GCM10007916_08670</name>
</gene>
<sequence length="58" mass="6936">MGFHFPMTLLNNYERSQLEICFLFFGFWFLVFGFSGLDTMRTHDPLPFLLLRIDCLAR</sequence>
<keyword evidence="1" id="KW-0812">Transmembrane</keyword>
<evidence type="ECO:0000256" key="1">
    <source>
        <dbReference type="SAM" id="Phobius"/>
    </source>
</evidence>
<dbReference type="Proteomes" id="UP001157353">
    <property type="component" value="Unassembled WGS sequence"/>
</dbReference>
<keyword evidence="3" id="KW-1185">Reference proteome</keyword>
<dbReference type="EMBL" id="BSPQ01000002">
    <property type="protein sequence ID" value="GLS89800.1"/>
    <property type="molecule type" value="Genomic_DNA"/>
</dbReference>
<keyword evidence="1" id="KW-0472">Membrane</keyword>
<organism evidence="2 3">
    <name type="scientific">Psychromonas marina</name>
    <dbReference type="NCBI Taxonomy" id="88364"/>
    <lineage>
        <taxon>Bacteria</taxon>
        <taxon>Pseudomonadati</taxon>
        <taxon>Pseudomonadota</taxon>
        <taxon>Gammaproteobacteria</taxon>
        <taxon>Alteromonadales</taxon>
        <taxon>Psychromonadaceae</taxon>
        <taxon>Psychromonas</taxon>
    </lineage>
</organism>
<evidence type="ECO:0000313" key="2">
    <source>
        <dbReference type="EMBL" id="GLS89800.1"/>
    </source>
</evidence>
<proteinExistence type="predicted"/>